<sequence>MSRSSPSSGTNRPKPAPRTPSSTTIRQVQRPKVQIPPPHPPTGAQPAINPSSPTALRESLDQSTRMANAARPRYDSYGYGPNTGKYSMPTPEIYQGNSSAGPSYRSADPYNSSRPTPSNPYRQNGRLAPTLLPPSPVSRSWSAEPSTLHTHMNPRTADAQLQRPITQFENVSASWGQPKTSSGHGETTGRRTTRPWEGSAFTVGNHVDVSVDDLDSGYGGSTHGHGGRKQSTPARRSDDVDKRQQQEWIKNRWGMDSETSFDTASNAEQIGSGVLADQVLLAESGLDKLALFHASASSEVDEWVYVVPEEARNILGKHEIQRQSNIYELVKSERNFITGMQIFLYIFRDGLLYANPPVISNRDRLDILIHEIFFNAQEILSIHLELRDKLYERQRDQHPIIQTVADIYLKWLLEHKEPYTKFQKHLPKALNSHKTELRQNEAYRKFFNDIPNILNSLRNVGMEESYGPRLEDNQKPSLEFLAGKINKQEFDSYLHGFNTRFTRLELQFTTMAKHTDEEHPDVHGDDAPIPLIVSTLKQVLSIASYELQSLQKRVDFENFCKKLQFRKGEIIDLDWYDEHRQLFMAGPLSRRQRRDVEWHGWSDLYVGLLDNYLVVTKEVNYGCREQCNVVSRPIPLDYLRIAKPLSAPPEMRRPEGCIIRDKLLGDNIPMYPFTVFHVAEPDNRRYTFYAESESKRRQWLSTIQEAKLIRDTYQTENKYFAVGGLSGRRFKSRTALVPSDVADRSEFLGQVKAVAPFAYDGAHYLIYSTNFGIYLGLRHQPQGIQKVIRFTDVNYMVALQSFGKVVVLANESLYAYPFQSLVRVWRREADMAELGVTGERLSRYRDGDVQFFRAGVCEGKMLVGYVTKSLLQVHLHVLEALEEPIRVSNNTSNGLFSRLRSSSKDSFSNMFPQYGQTLSLPRDATDLAMLSKRLVVMCQSQIVIVDPRDPSMKAYPVPDFMVHPSVEYGSAEAIANLKDRCYRSKSLGMVLSRSKELMIVYAEFGCYVTKYGAPARQSAFVRWETRATSVAFRWPYALLFSPGYVEIRNVEGGGLVQVIQERDVRLLYSGPPYEGPILAAMRGEDDAQGNTDHVVEILETAPIEQNQASGDTLWREWDL</sequence>
<dbReference type="PANTHER" id="PTHR46572:SF1">
    <property type="entry name" value="RHO1 GUANINE NUCLEOTIDE EXCHANGE FACTOR TUS1"/>
    <property type="match status" value="1"/>
</dbReference>
<feature type="domain" description="PH" evidence="4">
    <location>
        <begin position="581"/>
        <end position="708"/>
    </location>
</feature>
<dbReference type="InterPro" id="IPR001849">
    <property type="entry name" value="PH_domain"/>
</dbReference>
<feature type="region of interest" description="Disordered" evidence="3">
    <location>
        <begin position="212"/>
        <end position="245"/>
    </location>
</feature>
<dbReference type="OrthoDB" id="2272012at2759"/>
<evidence type="ECO:0000259" key="5">
    <source>
        <dbReference type="PROSITE" id="PS50010"/>
    </source>
</evidence>
<dbReference type="InterPro" id="IPR035899">
    <property type="entry name" value="DBL_dom_sf"/>
</dbReference>
<feature type="compositionally biased region" description="Basic and acidic residues" evidence="3">
    <location>
        <begin position="235"/>
        <end position="245"/>
    </location>
</feature>
<dbReference type="InterPro" id="IPR000219">
    <property type="entry name" value="DH_dom"/>
</dbReference>
<dbReference type="InterPro" id="IPR041675">
    <property type="entry name" value="PH_5"/>
</dbReference>
<feature type="domain" description="DH" evidence="5">
    <location>
        <begin position="321"/>
        <end position="546"/>
    </location>
</feature>
<evidence type="ECO:0000259" key="6">
    <source>
        <dbReference type="PROSITE" id="PS50219"/>
    </source>
</evidence>
<dbReference type="PROSITE" id="PS50003">
    <property type="entry name" value="PH_DOMAIN"/>
    <property type="match status" value="1"/>
</dbReference>
<name>A0A0B7FFI4_THACB</name>
<feature type="compositionally biased region" description="Pro residues" evidence="3">
    <location>
        <begin position="34"/>
        <end position="43"/>
    </location>
</feature>
<feature type="compositionally biased region" description="Polar residues" evidence="3">
    <location>
        <begin position="1"/>
        <end position="11"/>
    </location>
</feature>
<dbReference type="SMART" id="SM00036">
    <property type="entry name" value="CNH"/>
    <property type="match status" value="1"/>
</dbReference>
<reference evidence="7 8" key="1">
    <citation type="submission" date="2014-11" db="EMBL/GenBank/DDBJ databases">
        <authorList>
            <person name="Wibberg Daniel"/>
        </authorList>
    </citation>
    <scope>NUCLEOTIDE SEQUENCE [LARGE SCALE GENOMIC DNA]</scope>
    <source>
        <strain evidence="7">Rhizoctonia solani AG1-IB 7/3/14</strain>
    </source>
</reference>
<accession>A0A0B7FFI4</accession>
<dbReference type="Proteomes" id="UP000059188">
    <property type="component" value="Unassembled WGS sequence"/>
</dbReference>
<feature type="compositionally biased region" description="Polar residues" evidence="3">
    <location>
        <begin position="109"/>
        <end position="122"/>
    </location>
</feature>
<evidence type="ECO:0000256" key="1">
    <source>
        <dbReference type="ARBA" id="ARBA00022553"/>
    </source>
</evidence>
<dbReference type="SMART" id="SM00233">
    <property type="entry name" value="PH"/>
    <property type="match status" value="1"/>
</dbReference>
<dbReference type="PROSITE" id="PS50219">
    <property type="entry name" value="CNH"/>
    <property type="match status" value="1"/>
</dbReference>
<keyword evidence="1" id="KW-0597">Phosphoprotein</keyword>
<dbReference type="PROSITE" id="PS50010">
    <property type="entry name" value="DH_2"/>
    <property type="match status" value="1"/>
</dbReference>
<keyword evidence="2" id="KW-0344">Guanine-nucleotide releasing factor</keyword>
<organism evidence="7 8">
    <name type="scientific">Thanatephorus cucumeris (strain AG1-IB / isolate 7/3/14)</name>
    <name type="common">Lettuce bottom rot fungus</name>
    <name type="synonym">Rhizoctonia solani</name>
    <dbReference type="NCBI Taxonomy" id="1108050"/>
    <lineage>
        <taxon>Eukaryota</taxon>
        <taxon>Fungi</taxon>
        <taxon>Dikarya</taxon>
        <taxon>Basidiomycota</taxon>
        <taxon>Agaricomycotina</taxon>
        <taxon>Agaricomycetes</taxon>
        <taxon>Cantharellales</taxon>
        <taxon>Ceratobasidiaceae</taxon>
        <taxon>Rhizoctonia</taxon>
        <taxon>Rhizoctonia solani AG-1</taxon>
    </lineage>
</organism>
<proteinExistence type="predicted"/>
<dbReference type="CDD" id="cd00821">
    <property type="entry name" value="PH"/>
    <property type="match status" value="1"/>
</dbReference>
<evidence type="ECO:0000259" key="4">
    <source>
        <dbReference type="PROSITE" id="PS50003"/>
    </source>
</evidence>
<feature type="region of interest" description="Disordered" evidence="3">
    <location>
        <begin position="172"/>
        <end position="198"/>
    </location>
</feature>
<gene>
    <name evidence="7" type="ORF">RSOLAG1IB_01651</name>
</gene>
<dbReference type="Pfam" id="PF00621">
    <property type="entry name" value="RhoGEF"/>
    <property type="match status" value="1"/>
</dbReference>
<dbReference type="STRING" id="1108050.A0A0B7FFI4"/>
<dbReference type="SUPFAM" id="SSF50729">
    <property type="entry name" value="PH domain-like"/>
    <property type="match status" value="1"/>
</dbReference>
<dbReference type="Gene3D" id="2.30.29.30">
    <property type="entry name" value="Pleckstrin-homology domain (PH domain)/Phosphotyrosine-binding domain (PTB)"/>
    <property type="match status" value="1"/>
</dbReference>
<dbReference type="InterPro" id="IPR011993">
    <property type="entry name" value="PH-like_dom_sf"/>
</dbReference>
<feature type="compositionally biased region" description="Polar residues" evidence="3">
    <location>
        <begin position="137"/>
        <end position="150"/>
    </location>
</feature>
<dbReference type="Pfam" id="PF15405">
    <property type="entry name" value="PH_5"/>
    <property type="match status" value="1"/>
</dbReference>
<dbReference type="InterPro" id="IPR001180">
    <property type="entry name" value="CNH_dom"/>
</dbReference>
<protein>
    <submittedName>
        <fullName evidence="7">Rho1 guanine nucleotide exchange factor 1</fullName>
    </submittedName>
</protein>
<dbReference type="Gene3D" id="1.20.900.10">
    <property type="entry name" value="Dbl homology (DH) domain"/>
    <property type="match status" value="1"/>
</dbReference>
<keyword evidence="8" id="KW-1185">Reference proteome</keyword>
<dbReference type="GO" id="GO:0005085">
    <property type="term" value="F:guanyl-nucleotide exchange factor activity"/>
    <property type="evidence" value="ECO:0007669"/>
    <property type="project" value="UniProtKB-KW"/>
</dbReference>
<dbReference type="SMART" id="SM00325">
    <property type="entry name" value="RhoGEF"/>
    <property type="match status" value="1"/>
</dbReference>
<dbReference type="AlphaFoldDB" id="A0A0B7FFI4"/>
<dbReference type="InterPro" id="IPR052233">
    <property type="entry name" value="Rho-type_GEFs"/>
</dbReference>
<evidence type="ECO:0000256" key="3">
    <source>
        <dbReference type="SAM" id="MobiDB-lite"/>
    </source>
</evidence>
<dbReference type="EMBL" id="LN679101">
    <property type="protein sequence ID" value="CEL55639.1"/>
    <property type="molecule type" value="Genomic_DNA"/>
</dbReference>
<feature type="region of interest" description="Disordered" evidence="3">
    <location>
        <begin position="1"/>
        <end position="151"/>
    </location>
</feature>
<evidence type="ECO:0000256" key="2">
    <source>
        <dbReference type="ARBA" id="ARBA00022658"/>
    </source>
</evidence>
<feature type="domain" description="CNH" evidence="6">
    <location>
        <begin position="748"/>
        <end position="1074"/>
    </location>
</feature>
<dbReference type="Pfam" id="PF00780">
    <property type="entry name" value="CNH"/>
    <property type="match status" value="1"/>
</dbReference>
<dbReference type="SUPFAM" id="SSF48065">
    <property type="entry name" value="DBL homology domain (DH-domain)"/>
    <property type="match status" value="1"/>
</dbReference>
<evidence type="ECO:0000313" key="8">
    <source>
        <dbReference type="Proteomes" id="UP000059188"/>
    </source>
</evidence>
<dbReference type="PANTHER" id="PTHR46572">
    <property type="entry name" value="RHO1 GDP-GTP EXCHANGE PROTEIN 1-RELATED"/>
    <property type="match status" value="1"/>
</dbReference>
<evidence type="ECO:0000313" key="7">
    <source>
        <dbReference type="EMBL" id="CEL55639.1"/>
    </source>
</evidence>